<dbReference type="SUPFAM" id="SSF48464">
    <property type="entry name" value="ENTH/VHS domain"/>
    <property type="match status" value="1"/>
</dbReference>
<dbReference type="Gene3D" id="3.30.40.10">
    <property type="entry name" value="Zinc/RING finger domain, C3HC4 (zinc finger)"/>
    <property type="match status" value="1"/>
</dbReference>
<keyword evidence="3" id="KW-0963">Cytoplasm</keyword>
<evidence type="ECO:0000256" key="1">
    <source>
        <dbReference type="ARBA" id="ARBA00004496"/>
    </source>
</evidence>
<evidence type="ECO:0000256" key="4">
    <source>
        <dbReference type="ARBA" id="ARBA00022553"/>
    </source>
</evidence>
<dbReference type="Pfam" id="PF01363">
    <property type="entry name" value="FYVE"/>
    <property type="match status" value="1"/>
</dbReference>
<evidence type="ECO:0000313" key="13">
    <source>
        <dbReference type="Proteomes" id="UP000663891"/>
    </source>
</evidence>
<organism evidence="12 13">
    <name type="scientific">Adineta steineri</name>
    <dbReference type="NCBI Taxonomy" id="433720"/>
    <lineage>
        <taxon>Eukaryota</taxon>
        <taxon>Metazoa</taxon>
        <taxon>Spiralia</taxon>
        <taxon>Gnathifera</taxon>
        <taxon>Rotifera</taxon>
        <taxon>Eurotatoria</taxon>
        <taxon>Bdelloidea</taxon>
        <taxon>Adinetida</taxon>
        <taxon>Adinetidae</taxon>
        <taxon>Adineta</taxon>
    </lineage>
</organism>
<dbReference type="EMBL" id="CAJNON010000086">
    <property type="protein sequence ID" value="CAF0942498.1"/>
    <property type="molecule type" value="Genomic_DNA"/>
</dbReference>
<dbReference type="PANTHER" id="PTHR46275:SF1">
    <property type="entry name" value="HEPATOCYTE GROWTH FACTOR-REGULATED TYROSINE KINASE SUBSTRATE"/>
    <property type="match status" value="1"/>
</dbReference>
<evidence type="ECO:0000259" key="11">
    <source>
        <dbReference type="PROSITE" id="PS50179"/>
    </source>
</evidence>
<dbReference type="SMART" id="SM00288">
    <property type="entry name" value="VHS"/>
    <property type="match status" value="1"/>
</dbReference>
<feature type="domain" description="VHS" evidence="11">
    <location>
        <begin position="19"/>
        <end position="144"/>
    </location>
</feature>
<dbReference type="InterPro" id="IPR017455">
    <property type="entry name" value="Znf_FYVE-rel"/>
</dbReference>
<keyword evidence="7" id="KW-0862">Zinc</keyword>
<keyword evidence="6 8" id="KW-0863">Zinc-finger</keyword>
<dbReference type="PROSITE" id="PS50179">
    <property type="entry name" value="VHS"/>
    <property type="match status" value="1"/>
</dbReference>
<dbReference type="GO" id="GO:0005769">
    <property type="term" value="C:early endosome"/>
    <property type="evidence" value="ECO:0007669"/>
    <property type="project" value="TreeGrafter"/>
</dbReference>
<evidence type="ECO:0000256" key="2">
    <source>
        <dbReference type="ARBA" id="ARBA00015450"/>
    </source>
</evidence>
<dbReference type="Gene3D" id="1.25.40.90">
    <property type="match status" value="1"/>
</dbReference>
<dbReference type="Pfam" id="PF12210">
    <property type="entry name" value="Hrs_helical"/>
    <property type="match status" value="1"/>
</dbReference>
<evidence type="ECO:0000256" key="8">
    <source>
        <dbReference type="PROSITE-ProRule" id="PRU00091"/>
    </source>
</evidence>
<evidence type="ECO:0000313" key="12">
    <source>
        <dbReference type="EMBL" id="CAF0942498.1"/>
    </source>
</evidence>
<dbReference type="InterPro" id="IPR000306">
    <property type="entry name" value="Znf_FYVE"/>
</dbReference>
<dbReference type="SUPFAM" id="SSF57903">
    <property type="entry name" value="FYVE/PHD zinc finger"/>
    <property type="match status" value="1"/>
</dbReference>
<dbReference type="GO" id="GO:0032456">
    <property type="term" value="P:endocytic recycling"/>
    <property type="evidence" value="ECO:0007669"/>
    <property type="project" value="TreeGrafter"/>
</dbReference>
<keyword evidence="9" id="KW-0175">Coiled coil</keyword>
<dbReference type="GO" id="GO:0043130">
    <property type="term" value="F:ubiquitin binding"/>
    <property type="evidence" value="ECO:0007669"/>
    <property type="project" value="InterPro"/>
</dbReference>
<accession>A0A814CLM4</accession>
<dbReference type="InterPro" id="IPR013083">
    <property type="entry name" value="Znf_RING/FYVE/PHD"/>
</dbReference>
<evidence type="ECO:0000256" key="3">
    <source>
        <dbReference type="ARBA" id="ARBA00022490"/>
    </source>
</evidence>
<feature type="coiled-coil region" evidence="9">
    <location>
        <begin position="257"/>
        <end position="329"/>
    </location>
</feature>
<evidence type="ECO:0000256" key="6">
    <source>
        <dbReference type="ARBA" id="ARBA00022771"/>
    </source>
</evidence>
<sequence length="595" mass="70154">MNVFPLSNSKMFDKLLDKATSPLLIATDWQSILQLCDMIKTQEVSPKHVIQVMKKKFRHENAHIILKSLQCLESIVKNCGGLVHKEIAQKDVMELFQELIKKSPDQIRNKVLEMIQCWSYGLGEQYKIIADTYDLLKRNNYSFPPLKESEAMFENKNIAPEWHDSKECFRCRQIFTPFIRKHHCRSCGNAFCDKCSSKSCPIPKFDINYDVRVCELCYEKLTNGISQISKPISSSKATSTITSNQTKSQVKMNDEDEESFQRALDISRREAEEKENQKKILTQKYALATNQNEYTKLNQTIDQTTHEEKENIQNEVKETTLQTNNFINEQEIDEFTTVVMDHIKNFKFRMLSNQQRNRNITTDTVVQSIFVMLQQAYPHLLHTIQLIDHKRTYYENLQDKLTQLKDAREALNALRMEHYERKQQEILERERQRQIQLAHKLDFMKQKKQEYLEYQRQVHLQQLAQQEFEMRTYSDQQRQLILTQEQCLQNSHLSSMMSHDYNQMHYQQPFSTLHSQSTTNQYPMITNYPTQPPHHGSMITCPSNTPNLMNSNRDNNYINLARHIPLTHSTVSYIQQQSAPMINENKSDPQLIIFN</sequence>
<dbReference type="GO" id="GO:0035091">
    <property type="term" value="F:phosphatidylinositol binding"/>
    <property type="evidence" value="ECO:0007669"/>
    <property type="project" value="InterPro"/>
</dbReference>
<dbReference type="PIRSF" id="PIRSF036956">
    <property type="entry name" value="Hrs_Vps27"/>
    <property type="match status" value="1"/>
</dbReference>
<evidence type="ECO:0000256" key="5">
    <source>
        <dbReference type="ARBA" id="ARBA00022723"/>
    </source>
</evidence>
<dbReference type="InterPro" id="IPR024641">
    <property type="entry name" value="HRS_helical"/>
</dbReference>
<gene>
    <name evidence="12" type="ORF">VCS650_LOCUS11582</name>
</gene>
<dbReference type="GO" id="GO:0031623">
    <property type="term" value="P:receptor internalization"/>
    <property type="evidence" value="ECO:0007669"/>
    <property type="project" value="TreeGrafter"/>
</dbReference>
<feature type="domain" description="FYVE-type" evidence="10">
    <location>
        <begin position="162"/>
        <end position="222"/>
    </location>
</feature>
<evidence type="ECO:0000256" key="7">
    <source>
        <dbReference type="ARBA" id="ARBA00022833"/>
    </source>
</evidence>
<dbReference type="Gene3D" id="1.20.5.1940">
    <property type="match status" value="1"/>
</dbReference>
<reference evidence="12" key="1">
    <citation type="submission" date="2021-02" db="EMBL/GenBank/DDBJ databases">
        <authorList>
            <person name="Nowell W R."/>
        </authorList>
    </citation>
    <scope>NUCLEOTIDE SEQUENCE</scope>
</reference>
<dbReference type="Proteomes" id="UP000663891">
    <property type="component" value="Unassembled WGS sequence"/>
</dbReference>
<dbReference type="InterPro" id="IPR017073">
    <property type="entry name" value="HGS/VPS27"/>
</dbReference>
<keyword evidence="5" id="KW-0479">Metal-binding</keyword>
<comment type="caution">
    <text evidence="12">The sequence shown here is derived from an EMBL/GenBank/DDBJ whole genome shotgun (WGS) entry which is preliminary data.</text>
</comment>
<evidence type="ECO:0000259" key="10">
    <source>
        <dbReference type="PROSITE" id="PS50178"/>
    </source>
</evidence>
<dbReference type="Pfam" id="PF00790">
    <property type="entry name" value="VHS"/>
    <property type="match status" value="1"/>
</dbReference>
<keyword evidence="4" id="KW-0597">Phosphoprotein</keyword>
<dbReference type="PROSITE" id="PS50178">
    <property type="entry name" value="ZF_FYVE"/>
    <property type="match status" value="1"/>
</dbReference>
<dbReference type="AlphaFoldDB" id="A0A814CLM4"/>
<dbReference type="SMART" id="SM00064">
    <property type="entry name" value="FYVE"/>
    <property type="match status" value="1"/>
</dbReference>
<dbReference type="OrthoDB" id="957735at2759"/>
<comment type="subcellular location">
    <subcellularLocation>
        <location evidence="1">Cytoplasm</location>
    </subcellularLocation>
</comment>
<dbReference type="InterPro" id="IPR002014">
    <property type="entry name" value="VHS_dom"/>
</dbReference>
<dbReference type="GO" id="GO:0008270">
    <property type="term" value="F:zinc ion binding"/>
    <property type="evidence" value="ECO:0007669"/>
    <property type="project" value="UniProtKB-KW"/>
</dbReference>
<evidence type="ECO:0000256" key="9">
    <source>
        <dbReference type="SAM" id="Coils"/>
    </source>
</evidence>
<dbReference type="InterPro" id="IPR011011">
    <property type="entry name" value="Znf_FYVE_PHD"/>
</dbReference>
<dbReference type="InterPro" id="IPR008942">
    <property type="entry name" value="ENTH_VHS"/>
</dbReference>
<dbReference type="PANTHER" id="PTHR46275">
    <property type="entry name" value="HEPATOCYTE GROWTH FACTOR-REGULATED TYROSINE KINASE SUBSTRATE"/>
    <property type="match status" value="1"/>
</dbReference>
<protein>
    <recommendedName>
        <fullName evidence="2">Hepatocyte growth factor-regulated tyrosine kinase substrate</fullName>
    </recommendedName>
</protein>
<name>A0A814CLM4_9BILA</name>
<proteinExistence type="predicted"/>